<keyword evidence="3" id="KW-0813">Transport</keyword>
<protein>
    <submittedName>
        <fullName evidence="9">ATPase</fullName>
    </submittedName>
</protein>
<comment type="similarity">
    <text evidence="2">Belongs to the FliH family.</text>
</comment>
<evidence type="ECO:0000256" key="6">
    <source>
        <dbReference type="ARBA" id="ARBA00023225"/>
    </source>
</evidence>
<keyword evidence="7" id="KW-0175">Coiled coil</keyword>
<evidence type="ECO:0000256" key="1">
    <source>
        <dbReference type="ARBA" id="ARBA00003041"/>
    </source>
</evidence>
<dbReference type="EMBL" id="DRUZ01000096">
    <property type="protein sequence ID" value="HHS02353.1"/>
    <property type="molecule type" value="Genomic_DNA"/>
</dbReference>
<evidence type="ECO:0000256" key="7">
    <source>
        <dbReference type="SAM" id="Coils"/>
    </source>
</evidence>
<dbReference type="Gene3D" id="1.20.5.620">
    <property type="entry name" value="F1F0 ATP synthase subunit B, membrane domain"/>
    <property type="match status" value="1"/>
</dbReference>
<dbReference type="CDD" id="cd06503">
    <property type="entry name" value="ATP-synt_Fo_b"/>
    <property type="match status" value="1"/>
</dbReference>
<evidence type="ECO:0000256" key="4">
    <source>
        <dbReference type="ARBA" id="ARBA00022795"/>
    </source>
</evidence>
<dbReference type="GO" id="GO:0044781">
    <property type="term" value="P:bacterial-type flagellum organization"/>
    <property type="evidence" value="ECO:0007669"/>
    <property type="project" value="UniProtKB-KW"/>
</dbReference>
<feature type="coiled-coil region" evidence="7">
    <location>
        <begin position="20"/>
        <end position="128"/>
    </location>
</feature>
<dbReference type="InterPro" id="IPR018035">
    <property type="entry name" value="Flagellar_FliH/T3SS_HrpE"/>
</dbReference>
<feature type="domain" description="Flagellar assembly protein FliH/Type III secretion system HrpE" evidence="8">
    <location>
        <begin position="124"/>
        <end position="241"/>
    </location>
</feature>
<keyword evidence="6" id="KW-1006">Bacterial flagellum protein export</keyword>
<accession>A0A7C5Z2C9</accession>
<evidence type="ECO:0000313" key="9">
    <source>
        <dbReference type="EMBL" id="HHS02353.1"/>
    </source>
</evidence>
<dbReference type="GO" id="GO:0005829">
    <property type="term" value="C:cytosol"/>
    <property type="evidence" value="ECO:0007669"/>
    <property type="project" value="TreeGrafter"/>
</dbReference>
<gene>
    <name evidence="9" type="ORF">ENL71_07680</name>
</gene>
<evidence type="ECO:0000259" key="8">
    <source>
        <dbReference type="Pfam" id="PF02108"/>
    </source>
</evidence>
<dbReference type="AlphaFoldDB" id="A0A7C5Z2C9"/>
<dbReference type="InterPro" id="IPR051472">
    <property type="entry name" value="T3SS_Stator/FliH"/>
</dbReference>
<dbReference type="GO" id="GO:0015031">
    <property type="term" value="P:protein transport"/>
    <property type="evidence" value="ECO:0007669"/>
    <property type="project" value="UniProtKB-KW"/>
</dbReference>
<name>A0A7C5Z2C9_9FIRM</name>
<evidence type="ECO:0000256" key="5">
    <source>
        <dbReference type="ARBA" id="ARBA00022927"/>
    </source>
</evidence>
<keyword evidence="4" id="KW-1005">Bacterial flagellum biogenesis</keyword>
<sequence>MSNVIRNDQVLMQSPVETNYKVLLEKLIKARAEIENYERRLKEQEEEFEKQKNKAEILQKEAEELLNNARQEAQKIIDEANIRAQLILKQAQEDGYREGFEKGLLDAQKEYEKMLENIEIQKAMILKERENILKDLENKVLLLVPQILEKVLEREIRDKSFLQQYIKNAILQLSIRNSLTLRVSKEDFEYVNEKLEEILRGIDGVDKVDIKVDKALRSGDVVIETPYGFVETGVRMRLEKIQEIIESLIGD</sequence>
<proteinExistence type="inferred from homology"/>
<dbReference type="PANTHER" id="PTHR34982:SF1">
    <property type="entry name" value="FLAGELLAR ASSEMBLY PROTEIN FLIH"/>
    <property type="match status" value="1"/>
</dbReference>
<reference evidence="9" key="1">
    <citation type="journal article" date="2020" name="mSystems">
        <title>Genome- and Community-Level Interaction Insights into Carbon Utilization and Element Cycling Functions of Hydrothermarchaeota in Hydrothermal Sediment.</title>
        <authorList>
            <person name="Zhou Z."/>
            <person name="Liu Y."/>
            <person name="Xu W."/>
            <person name="Pan J."/>
            <person name="Luo Z.H."/>
            <person name="Li M."/>
        </authorList>
    </citation>
    <scope>NUCLEOTIDE SEQUENCE [LARGE SCALE GENOMIC DNA]</scope>
    <source>
        <strain evidence="9">SpSt-102</strain>
    </source>
</reference>
<keyword evidence="5" id="KW-0653">Protein transport</keyword>
<organism evidence="9">
    <name type="scientific">Caldicellulosiruptor owensensis</name>
    <dbReference type="NCBI Taxonomy" id="55205"/>
    <lineage>
        <taxon>Bacteria</taxon>
        <taxon>Bacillati</taxon>
        <taxon>Bacillota</taxon>
        <taxon>Bacillota incertae sedis</taxon>
        <taxon>Caldicellulosiruptorales</taxon>
        <taxon>Caldicellulosiruptoraceae</taxon>
        <taxon>Caldicellulosiruptor</taxon>
    </lineage>
</organism>
<evidence type="ECO:0000256" key="3">
    <source>
        <dbReference type="ARBA" id="ARBA00022448"/>
    </source>
</evidence>
<dbReference type="PANTHER" id="PTHR34982">
    <property type="entry name" value="YOP PROTEINS TRANSLOCATION PROTEIN L"/>
    <property type="match status" value="1"/>
</dbReference>
<comment type="caution">
    <text evidence="9">The sequence shown here is derived from an EMBL/GenBank/DDBJ whole genome shotgun (WGS) entry which is preliminary data.</text>
</comment>
<evidence type="ECO:0000256" key="2">
    <source>
        <dbReference type="ARBA" id="ARBA00006602"/>
    </source>
</evidence>
<dbReference type="Pfam" id="PF02108">
    <property type="entry name" value="FliH"/>
    <property type="match status" value="1"/>
</dbReference>
<comment type="function">
    <text evidence="1">Needed for flagellar regrowth and assembly.</text>
</comment>